<evidence type="ECO:0000313" key="8">
    <source>
        <dbReference type="Proteomes" id="UP000465810"/>
    </source>
</evidence>
<dbReference type="InterPro" id="IPR008816">
    <property type="entry name" value="Gly_zipper_2TM_dom"/>
</dbReference>
<gene>
    <name evidence="7" type="ORF">GR702_14520</name>
</gene>
<dbReference type="GO" id="GO:0009279">
    <property type="term" value="C:cell outer membrane"/>
    <property type="evidence" value="ECO:0007669"/>
    <property type="project" value="UniProtKB-SubCell"/>
</dbReference>
<comment type="caution">
    <text evidence="7">The sequence shown here is derived from an EMBL/GenBank/DDBJ whole genome shotgun (WGS) entry which is preliminary data.</text>
</comment>
<keyword evidence="8" id="KW-1185">Reference proteome</keyword>
<evidence type="ECO:0000256" key="1">
    <source>
        <dbReference type="ARBA" id="ARBA00004459"/>
    </source>
</evidence>
<keyword evidence="4" id="KW-0449">Lipoprotein</keyword>
<name>A0A7X4K873_9SPHN</name>
<dbReference type="RefSeq" id="WP_160986611.1">
    <property type="nucleotide sequence ID" value="NZ_WVTD01000011.1"/>
</dbReference>
<keyword evidence="5" id="KW-0732">Signal</keyword>
<evidence type="ECO:0000256" key="2">
    <source>
        <dbReference type="ARBA" id="ARBA00008681"/>
    </source>
</evidence>
<protein>
    <recommendedName>
        <fullName evidence="3">17 kDa surface antigen</fullName>
    </recommendedName>
</protein>
<comment type="similarity">
    <text evidence="2">Belongs to the rickettsiale 17 kDa surface antigen family.</text>
</comment>
<organism evidence="7 8">
    <name type="scientific">Novosphingobium silvae</name>
    <dbReference type="NCBI Taxonomy" id="2692619"/>
    <lineage>
        <taxon>Bacteria</taxon>
        <taxon>Pseudomonadati</taxon>
        <taxon>Pseudomonadota</taxon>
        <taxon>Alphaproteobacteria</taxon>
        <taxon>Sphingomonadales</taxon>
        <taxon>Sphingomonadaceae</taxon>
        <taxon>Novosphingobium</taxon>
    </lineage>
</organism>
<comment type="subcellular location">
    <subcellularLocation>
        <location evidence="1">Cell outer membrane</location>
        <topology evidence="1">Lipid-anchor</topology>
    </subcellularLocation>
</comment>
<proteinExistence type="inferred from homology"/>
<feature type="signal peptide" evidence="5">
    <location>
        <begin position="1"/>
        <end position="19"/>
    </location>
</feature>
<evidence type="ECO:0000259" key="6">
    <source>
        <dbReference type="Pfam" id="PF05433"/>
    </source>
</evidence>
<feature type="domain" description="Glycine zipper 2TM" evidence="6">
    <location>
        <begin position="60"/>
        <end position="99"/>
    </location>
</feature>
<evidence type="ECO:0000256" key="5">
    <source>
        <dbReference type="SAM" id="SignalP"/>
    </source>
</evidence>
<dbReference type="EMBL" id="WVTD01000011">
    <property type="protein sequence ID" value="MYL98979.1"/>
    <property type="molecule type" value="Genomic_DNA"/>
</dbReference>
<accession>A0A7X4K873</accession>
<sequence length="109" mass="11485">MRKVILAATMMALTVPAMTAVTVPAEARDHRKYHRTSDGVRYWRGNDGRYRCKKKNGTTGLLIGGVAGALAGRAIDTRGDRTVGTLLGAAGGAVVGREIDRGGSGSRCR</sequence>
<evidence type="ECO:0000256" key="4">
    <source>
        <dbReference type="ARBA" id="ARBA00023288"/>
    </source>
</evidence>
<dbReference type="Proteomes" id="UP000465810">
    <property type="component" value="Unassembled WGS sequence"/>
</dbReference>
<dbReference type="Pfam" id="PF05433">
    <property type="entry name" value="Rick_17kDa_Anti"/>
    <property type="match status" value="1"/>
</dbReference>
<evidence type="ECO:0000256" key="3">
    <source>
        <dbReference type="ARBA" id="ARBA00015281"/>
    </source>
</evidence>
<feature type="chain" id="PRO_5031390647" description="17 kDa surface antigen" evidence="5">
    <location>
        <begin position="20"/>
        <end position="109"/>
    </location>
</feature>
<reference evidence="7 8" key="1">
    <citation type="submission" date="2019-12" db="EMBL/GenBank/DDBJ databases">
        <authorList>
            <person name="Feng G."/>
            <person name="Zhu H."/>
        </authorList>
    </citation>
    <scope>NUCLEOTIDE SEQUENCE [LARGE SCALE GENOMIC DNA]</scope>
    <source>
        <strain evidence="7 8">FGD1</strain>
    </source>
</reference>
<evidence type="ECO:0000313" key="7">
    <source>
        <dbReference type="EMBL" id="MYL98979.1"/>
    </source>
</evidence>
<dbReference type="AlphaFoldDB" id="A0A7X4K873"/>